<protein>
    <submittedName>
        <fullName evidence="2">SoxR reducing system RseC family protein</fullName>
    </submittedName>
</protein>
<dbReference type="Proteomes" id="UP000591071">
    <property type="component" value="Unassembled WGS sequence"/>
</dbReference>
<keyword evidence="1" id="KW-1133">Transmembrane helix</keyword>
<accession>A0A848BZL8</accession>
<feature type="transmembrane region" description="Helical" evidence="1">
    <location>
        <begin position="99"/>
        <end position="119"/>
    </location>
</feature>
<proteinExistence type="predicted"/>
<keyword evidence="1" id="KW-0812">Transmembrane</keyword>
<dbReference type="Pfam" id="PF04246">
    <property type="entry name" value="RseC_MucC"/>
    <property type="match status" value="1"/>
</dbReference>
<gene>
    <name evidence="2" type="ORF">HF872_03960</name>
</gene>
<dbReference type="RefSeq" id="WP_170087312.1">
    <property type="nucleotide sequence ID" value="NZ_JABAFG010000005.1"/>
</dbReference>
<dbReference type="AlphaFoldDB" id="A0A848BZL8"/>
<sequence>MRTETGVVEKILPDHMVLIKASRTSLFSRHASSIGNATAPIEVRNEIGAEKGDFVEFALPERNIALGGFIGFGIPMLIVLLSIIVLYTQGPSWGLSENGSAAAGFIGGLILAFIVMKILNKAWKGQRSEASILRIIRPDAEEGQGEGESPQG</sequence>
<keyword evidence="1" id="KW-0472">Membrane</keyword>
<evidence type="ECO:0000256" key="1">
    <source>
        <dbReference type="SAM" id="Phobius"/>
    </source>
</evidence>
<dbReference type="EMBL" id="JABAFG010000005">
    <property type="protein sequence ID" value="NME27783.1"/>
    <property type="molecule type" value="Genomic_DNA"/>
</dbReference>
<organism evidence="2 3">
    <name type="scientific">Megasphaera hexanoica</name>
    <dbReference type="NCBI Taxonomy" id="1675036"/>
    <lineage>
        <taxon>Bacteria</taxon>
        <taxon>Bacillati</taxon>
        <taxon>Bacillota</taxon>
        <taxon>Negativicutes</taxon>
        <taxon>Veillonellales</taxon>
        <taxon>Veillonellaceae</taxon>
        <taxon>Megasphaera</taxon>
    </lineage>
</organism>
<evidence type="ECO:0000313" key="2">
    <source>
        <dbReference type="EMBL" id="NME27783.1"/>
    </source>
</evidence>
<comment type="caution">
    <text evidence="2">The sequence shown here is derived from an EMBL/GenBank/DDBJ whole genome shotgun (WGS) entry which is preliminary data.</text>
</comment>
<evidence type="ECO:0000313" key="3">
    <source>
        <dbReference type="Proteomes" id="UP000591071"/>
    </source>
</evidence>
<name>A0A848BZL8_9FIRM</name>
<reference evidence="2 3" key="1">
    <citation type="submission" date="2020-04" db="EMBL/GenBank/DDBJ databases">
        <authorList>
            <person name="Hitch T.C.A."/>
            <person name="Wylensek D."/>
            <person name="Clavel T."/>
        </authorList>
    </citation>
    <scope>NUCLEOTIDE SEQUENCE [LARGE SCALE GENOMIC DNA]</scope>
    <source>
        <strain evidence="2 3">Oil-RF-744-FAT-WT-6-1</strain>
    </source>
</reference>
<feature type="transmembrane region" description="Helical" evidence="1">
    <location>
        <begin position="64"/>
        <end position="87"/>
    </location>
</feature>